<accession>A0AAV3ZZK8</accession>
<feature type="compositionally biased region" description="Basic and acidic residues" evidence="1">
    <location>
        <begin position="171"/>
        <end position="182"/>
    </location>
</feature>
<proteinExistence type="predicted"/>
<reference evidence="2 3" key="1">
    <citation type="journal article" date="2021" name="Elife">
        <title>Chloroplast acquisition without the gene transfer in kleptoplastic sea slugs, Plakobranchus ocellatus.</title>
        <authorList>
            <person name="Maeda T."/>
            <person name="Takahashi S."/>
            <person name="Yoshida T."/>
            <person name="Shimamura S."/>
            <person name="Takaki Y."/>
            <person name="Nagai Y."/>
            <person name="Toyoda A."/>
            <person name="Suzuki Y."/>
            <person name="Arimoto A."/>
            <person name="Ishii H."/>
            <person name="Satoh N."/>
            <person name="Nishiyama T."/>
            <person name="Hasebe M."/>
            <person name="Maruyama T."/>
            <person name="Minagawa J."/>
            <person name="Obokata J."/>
            <person name="Shigenobu S."/>
        </authorList>
    </citation>
    <scope>NUCLEOTIDE SEQUENCE [LARGE SCALE GENOMIC DNA]</scope>
</reference>
<sequence length="182" mass="20373">MVNGNVNQGGWDMGQRLDIDGQWKCKPRRLGSERGERLDKDGQWKCKPRRAPVVGLKHAIEGSLQIFGRGPLSTEPPTAPMHSPAEGQTRHSLVVPNYRITLSVRIGGTMSCQHALGSISIFSVTSSEFEPRTDVLACELRAGGKNLGRKKEEEGEHDEDEDEQVQEDEDVKERLRRTEKWG</sequence>
<name>A0AAV3ZZK8_9GAST</name>
<gene>
    <name evidence="2" type="ORF">PoB_002651700</name>
</gene>
<evidence type="ECO:0000313" key="3">
    <source>
        <dbReference type="Proteomes" id="UP000735302"/>
    </source>
</evidence>
<organism evidence="2 3">
    <name type="scientific">Plakobranchus ocellatus</name>
    <dbReference type="NCBI Taxonomy" id="259542"/>
    <lineage>
        <taxon>Eukaryota</taxon>
        <taxon>Metazoa</taxon>
        <taxon>Spiralia</taxon>
        <taxon>Lophotrochozoa</taxon>
        <taxon>Mollusca</taxon>
        <taxon>Gastropoda</taxon>
        <taxon>Heterobranchia</taxon>
        <taxon>Euthyneura</taxon>
        <taxon>Panpulmonata</taxon>
        <taxon>Sacoglossa</taxon>
        <taxon>Placobranchoidea</taxon>
        <taxon>Plakobranchidae</taxon>
        <taxon>Plakobranchus</taxon>
    </lineage>
</organism>
<feature type="region of interest" description="Disordered" evidence="1">
    <location>
        <begin position="142"/>
        <end position="182"/>
    </location>
</feature>
<dbReference type="Proteomes" id="UP000735302">
    <property type="component" value="Unassembled WGS sequence"/>
</dbReference>
<comment type="caution">
    <text evidence="2">The sequence shown here is derived from an EMBL/GenBank/DDBJ whole genome shotgun (WGS) entry which is preliminary data.</text>
</comment>
<keyword evidence="3" id="KW-1185">Reference proteome</keyword>
<dbReference type="AlphaFoldDB" id="A0AAV3ZZK8"/>
<feature type="compositionally biased region" description="Acidic residues" evidence="1">
    <location>
        <begin position="155"/>
        <end position="170"/>
    </location>
</feature>
<dbReference type="EMBL" id="BLXT01003024">
    <property type="protein sequence ID" value="GFO00012.1"/>
    <property type="molecule type" value="Genomic_DNA"/>
</dbReference>
<protein>
    <submittedName>
        <fullName evidence="2">Uncharacterized protein</fullName>
    </submittedName>
</protein>
<evidence type="ECO:0000256" key="1">
    <source>
        <dbReference type="SAM" id="MobiDB-lite"/>
    </source>
</evidence>
<evidence type="ECO:0000313" key="2">
    <source>
        <dbReference type="EMBL" id="GFO00012.1"/>
    </source>
</evidence>